<dbReference type="RefSeq" id="XP_067712806.1">
    <property type="nucleotide sequence ID" value="XM_067856705.1"/>
</dbReference>
<comment type="caution">
    <text evidence="2">The sequence shown here is derived from an EMBL/GenBank/DDBJ whole genome shotgun (WGS) entry which is preliminary data.</text>
</comment>
<feature type="compositionally biased region" description="Basic and acidic residues" evidence="1">
    <location>
        <begin position="287"/>
        <end position="307"/>
    </location>
</feature>
<keyword evidence="2" id="KW-0675">Receptor</keyword>
<dbReference type="GO" id="GO:0016301">
    <property type="term" value="F:kinase activity"/>
    <property type="evidence" value="ECO:0007669"/>
    <property type="project" value="UniProtKB-KW"/>
</dbReference>
<evidence type="ECO:0000313" key="3">
    <source>
        <dbReference type="Proteomes" id="UP001497744"/>
    </source>
</evidence>
<proteinExistence type="predicted"/>
<evidence type="ECO:0000313" key="2">
    <source>
        <dbReference type="EMBL" id="GIX60735.1"/>
    </source>
</evidence>
<gene>
    <name evidence="2" type="ORF">BcabD6B2_01700</name>
</gene>
<dbReference type="Proteomes" id="UP001497744">
    <property type="component" value="Unassembled WGS sequence"/>
</dbReference>
<feature type="region of interest" description="Disordered" evidence="1">
    <location>
        <begin position="1"/>
        <end position="26"/>
    </location>
</feature>
<keyword evidence="3" id="KW-1185">Reference proteome</keyword>
<keyword evidence="2" id="KW-0808">Transferase</keyword>
<organism evidence="2 3">
    <name type="scientific">Babesia caballi</name>
    <dbReference type="NCBI Taxonomy" id="5871"/>
    <lineage>
        <taxon>Eukaryota</taxon>
        <taxon>Sar</taxon>
        <taxon>Alveolata</taxon>
        <taxon>Apicomplexa</taxon>
        <taxon>Aconoidasida</taxon>
        <taxon>Piroplasmida</taxon>
        <taxon>Babesiidae</taxon>
        <taxon>Babesia</taxon>
    </lineage>
</organism>
<sequence length="337" mass="36657">MGQPPPAEAATRSRRTSHTMAGSNGPKIALTAKLPYTGLLRVAAAARATASHTYANQKYNFSDGLGLRSTAGEVVQHRVQLGVHLRDVRLEHAQTTRQGQLERKQVLTAGVADHAVAGGRELGHGHAQKAVGVVEVEHLVSLVERHLGHLQRLLDRGVGQRCVRVPGLVSVEITVPGVLEGAAEDFVHLIEAVAPALAEGFVAELLVRGQERVQNDSGDDVHDRERGEADEQHEEYLRVWVVLGRVVAHLVPPLERRDGEQRVHGAEQRAPVVVHFLVFHLSEYPRGEDGAPVDHHEHEDGRPHQGADAEEDAFGESPELRASHANLVQPQQRQAGP</sequence>
<dbReference type="EMBL" id="BPLF01000001">
    <property type="protein sequence ID" value="GIX60735.1"/>
    <property type="molecule type" value="Genomic_DNA"/>
</dbReference>
<dbReference type="AlphaFoldDB" id="A0AAV4LMU5"/>
<feature type="compositionally biased region" description="Polar residues" evidence="1">
    <location>
        <begin position="326"/>
        <end position="337"/>
    </location>
</feature>
<feature type="region of interest" description="Disordered" evidence="1">
    <location>
        <begin position="287"/>
        <end position="337"/>
    </location>
</feature>
<accession>A0AAV4LMU5</accession>
<keyword evidence="2" id="KW-0418">Kinase</keyword>
<name>A0AAV4LMU5_BABCB</name>
<dbReference type="GeneID" id="94192218"/>
<protein>
    <submittedName>
        <fullName evidence="2">Wall-associated receptor kinase galacturonan-binding protein</fullName>
    </submittedName>
</protein>
<reference evidence="2 3" key="1">
    <citation type="submission" date="2021-06" db="EMBL/GenBank/DDBJ databases">
        <title>Genome sequence of Babesia caballi.</title>
        <authorList>
            <person name="Yamagishi J."/>
            <person name="Kidaka T."/>
            <person name="Ochi A."/>
        </authorList>
    </citation>
    <scope>NUCLEOTIDE SEQUENCE [LARGE SCALE GENOMIC DNA]</scope>
    <source>
        <strain evidence="2">USDA-D6B2</strain>
    </source>
</reference>
<evidence type="ECO:0000256" key="1">
    <source>
        <dbReference type="SAM" id="MobiDB-lite"/>
    </source>
</evidence>